<evidence type="ECO:0000256" key="1">
    <source>
        <dbReference type="SAM" id="SignalP"/>
    </source>
</evidence>
<dbReference type="Proteomes" id="UP000663866">
    <property type="component" value="Unassembled WGS sequence"/>
</dbReference>
<feature type="signal peptide" evidence="1">
    <location>
        <begin position="1"/>
        <end position="26"/>
    </location>
</feature>
<sequence>LHMMKYIAVFLYLLFILIIQIDQQQAIPRDFLDTDNTHNYSSALDETISDTDLRRQQRRDGHYLQRFVNDFFQFQQHRRFGNTKYGRSIHQN</sequence>
<dbReference type="EMBL" id="CAJOBG010000233">
    <property type="protein sequence ID" value="CAF3782089.1"/>
    <property type="molecule type" value="Genomic_DNA"/>
</dbReference>
<accession>A0A819AM56</accession>
<protein>
    <submittedName>
        <fullName evidence="3">Uncharacterized protein</fullName>
    </submittedName>
</protein>
<evidence type="ECO:0000313" key="2">
    <source>
        <dbReference type="EMBL" id="CAF2023810.1"/>
    </source>
</evidence>
<evidence type="ECO:0000313" key="3">
    <source>
        <dbReference type="EMBL" id="CAF3782089.1"/>
    </source>
</evidence>
<dbReference type="Proteomes" id="UP000663856">
    <property type="component" value="Unassembled WGS sequence"/>
</dbReference>
<keyword evidence="4" id="KW-1185">Reference proteome</keyword>
<feature type="non-terminal residue" evidence="3">
    <location>
        <position position="1"/>
    </location>
</feature>
<gene>
    <name evidence="3" type="ORF">OVN521_LOCUS2837</name>
    <name evidence="2" type="ORF">WKI299_LOCUS5935</name>
</gene>
<comment type="caution">
    <text evidence="3">The sequence shown here is derived from an EMBL/GenBank/DDBJ whole genome shotgun (WGS) entry which is preliminary data.</text>
</comment>
<dbReference type="EMBL" id="CAJNRF010001707">
    <property type="protein sequence ID" value="CAF2023810.1"/>
    <property type="molecule type" value="Genomic_DNA"/>
</dbReference>
<dbReference type="AlphaFoldDB" id="A0A819AM56"/>
<evidence type="ECO:0000313" key="4">
    <source>
        <dbReference type="Proteomes" id="UP000663866"/>
    </source>
</evidence>
<organism evidence="3 4">
    <name type="scientific">Rotaria magnacalcarata</name>
    <dbReference type="NCBI Taxonomy" id="392030"/>
    <lineage>
        <taxon>Eukaryota</taxon>
        <taxon>Metazoa</taxon>
        <taxon>Spiralia</taxon>
        <taxon>Gnathifera</taxon>
        <taxon>Rotifera</taxon>
        <taxon>Eurotatoria</taxon>
        <taxon>Bdelloidea</taxon>
        <taxon>Philodinida</taxon>
        <taxon>Philodinidae</taxon>
        <taxon>Rotaria</taxon>
    </lineage>
</organism>
<keyword evidence="1" id="KW-0732">Signal</keyword>
<reference evidence="3" key="1">
    <citation type="submission" date="2021-02" db="EMBL/GenBank/DDBJ databases">
        <authorList>
            <person name="Nowell W R."/>
        </authorList>
    </citation>
    <scope>NUCLEOTIDE SEQUENCE</scope>
</reference>
<name>A0A819AM56_9BILA</name>
<feature type="chain" id="PRO_5035617391" evidence="1">
    <location>
        <begin position="27"/>
        <end position="92"/>
    </location>
</feature>
<proteinExistence type="predicted"/>